<evidence type="ECO:0000313" key="3">
    <source>
        <dbReference type="Proteomes" id="UP000324800"/>
    </source>
</evidence>
<gene>
    <name evidence="2" type="ORF">EZS28_010256</name>
</gene>
<feature type="compositionally biased region" description="Polar residues" evidence="1">
    <location>
        <begin position="1"/>
        <end position="14"/>
    </location>
</feature>
<dbReference type="InterPro" id="IPR036915">
    <property type="entry name" value="Cyclin-like_sf"/>
</dbReference>
<evidence type="ECO:0000313" key="2">
    <source>
        <dbReference type="EMBL" id="KAA6394217.1"/>
    </source>
</evidence>
<sequence>MKSNDFSYKQSIEQNIPVHKSEKLPKIDHSQAGQEEITEKSPKVEFDSQIAPDQLIINITNDICKGLKQAHEGEINTEEMNLIINKLSEIQIDLANELHLRSTEIIHAAILLSRVWTNKGRQITFQNLPMTTIGALVLANKYSADITIPIRVWGKILGVSAGKIHQWMMDMLDSLDFQLEVEREEFERISNEFSS</sequence>
<dbReference type="Gene3D" id="1.10.472.10">
    <property type="entry name" value="Cyclin-like"/>
    <property type="match status" value="1"/>
</dbReference>
<feature type="region of interest" description="Disordered" evidence="1">
    <location>
        <begin position="1"/>
        <end position="41"/>
    </location>
</feature>
<organism evidence="2 3">
    <name type="scientific">Streblomastix strix</name>
    <dbReference type="NCBI Taxonomy" id="222440"/>
    <lineage>
        <taxon>Eukaryota</taxon>
        <taxon>Metamonada</taxon>
        <taxon>Preaxostyla</taxon>
        <taxon>Oxymonadida</taxon>
        <taxon>Streblomastigidae</taxon>
        <taxon>Streblomastix</taxon>
    </lineage>
</organism>
<reference evidence="2 3" key="1">
    <citation type="submission" date="2019-03" db="EMBL/GenBank/DDBJ databases">
        <title>Single cell metagenomics reveals metabolic interactions within the superorganism composed of flagellate Streblomastix strix and complex community of Bacteroidetes bacteria on its surface.</title>
        <authorList>
            <person name="Treitli S.C."/>
            <person name="Kolisko M."/>
            <person name="Husnik F."/>
            <person name="Keeling P."/>
            <person name="Hampl V."/>
        </authorList>
    </citation>
    <scope>NUCLEOTIDE SEQUENCE [LARGE SCALE GENOMIC DNA]</scope>
    <source>
        <strain evidence="2">ST1C</strain>
    </source>
</reference>
<dbReference type="SUPFAM" id="SSF47954">
    <property type="entry name" value="Cyclin-like"/>
    <property type="match status" value="1"/>
</dbReference>
<evidence type="ECO:0000256" key="1">
    <source>
        <dbReference type="SAM" id="MobiDB-lite"/>
    </source>
</evidence>
<feature type="compositionally biased region" description="Basic and acidic residues" evidence="1">
    <location>
        <begin position="19"/>
        <end position="29"/>
    </location>
</feature>
<dbReference type="AlphaFoldDB" id="A0A5J4WGW5"/>
<accession>A0A5J4WGW5</accession>
<protein>
    <submittedName>
        <fullName evidence="2">Uncharacterized protein</fullName>
    </submittedName>
</protein>
<dbReference type="Proteomes" id="UP000324800">
    <property type="component" value="Unassembled WGS sequence"/>
</dbReference>
<proteinExistence type="predicted"/>
<name>A0A5J4WGW5_9EUKA</name>
<comment type="caution">
    <text evidence="2">The sequence shown here is derived from an EMBL/GenBank/DDBJ whole genome shotgun (WGS) entry which is preliminary data.</text>
</comment>
<dbReference type="EMBL" id="SNRW01002005">
    <property type="protein sequence ID" value="KAA6394217.1"/>
    <property type="molecule type" value="Genomic_DNA"/>
</dbReference>